<evidence type="ECO:0000256" key="3">
    <source>
        <dbReference type="ARBA" id="ARBA00009370"/>
    </source>
</evidence>
<dbReference type="GO" id="GO:0009003">
    <property type="term" value="F:signal peptidase activity"/>
    <property type="evidence" value="ECO:0007669"/>
    <property type="project" value="UniProtKB-EC"/>
</dbReference>
<evidence type="ECO:0000256" key="4">
    <source>
        <dbReference type="ARBA" id="ARBA00013208"/>
    </source>
</evidence>
<dbReference type="Gene3D" id="2.10.109.10">
    <property type="entry name" value="Umud Fragment, subunit A"/>
    <property type="match status" value="1"/>
</dbReference>
<keyword evidence="5" id="KW-1003">Cell membrane</keyword>
<protein>
    <recommendedName>
        <fullName evidence="4 12">Signal peptidase I</fullName>
        <ecNumber evidence="4 12">3.4.21.89</ecNumber>
    </recommendedName>
</protein>
<dbReference type="GO" id="GO:0004252">
    <property type="term" value="F:serine-type endopeptidase activity"/>
    <property type="evidence" value="ECO:0007669"/>
    <property type="project" value="InterPro"/>
</dbReference>
<evidence type="ECO:0000256" key="12">
    <source>
        <dbReference type="RuleBase" id="RU003993"/>
    </source>
</evidence>
<dbReference type="FunFam" id="2.10.109.10:FF:000008">
    <property type="entry name" value="Signal peptidase I"/>
    <property type="match status" value="1"/>
</dbReference>
<name>A0AAU8IF72_9BACL</name>
<keyword evidence="7 12" id="KW-0812">Transmembrane</keyword>
<dbReference type="PANTHER" id="PTHR43390">
    <property type="entry name" value="SIGNAL PEPTIDASE I"/>
    <property type="match status" value="1"/>
</dbReference>
<accession>A0AAU8IF72</accession>
<dbReference type="CDD" id="cd06530">
    <property type="entry name" value="S26_SPase_I"/>
    <property type="match status" value="1"/>
</dbReference>
<evidence type="ECO:0000256" key="10">
    <source>
        <dbReference type="ARBA" id="ARBA00023136"/>
    </source>
</evidence>
<evidence type="ECO:0000256" key="2">
    <source>
        <dbReference type="ARBA" id="ARBA00004401"/>
    </source>
</evidence>
<dbReference type="InterPro" id="IPR019756">
    <property type="entry name" value="Pept_S26A_signal_pept_1_Ser-AS"/>
</dbReference>
<evidence type="ECO:0000313" key="15">
    <source>
        <dbReference type="EMBL" id="XCJ16853.1"/>
    </source>
</evidence>
<comment type="subcellular location">
    <subcellularLocation>
        <location evidence="2">Cell membrane</location>
        <topology evidence="2">Single-pass type II membrane protein</topology>
    </subcellularLocation>
    <subcellularLocation>
        <location evidence="13">Membrane</location>
        <topology evidence="13">Single-pass type II membrane protein</topology>
    </subcellularLocation>
</comment>
<dbReference type="PROSITE" id="PS00761">
    <property type="entry name" value="SPASE_I_3"/>
    <property type="match status" value="1"/>
</dbReference>
<dbReference type="InterPro" id="IPR019758">
    <property type="entry name" value="Pept_S26A_signal_pept_1_CS"/>
</dbReference>
<dbReference type="InterPro" id="IPR000223">
    <property type="entry name" value="Pept_S26A_signal_pept_1"/>
</dbReference>
<keyword evidence="9 12" id="KW-1133">Transmembrane helix</keyword>
<evidence type="ECO:0000256" key="8">
    <source>
        <dbReference type="ARBA" id="ARBA00022801"/>
    </source>
</evidence>
<dbReference type="SUPFAM" id="SSF51306">
    <property type="entry name" value="LexA/Signal peptidase"/>
    <property type="match status" value="1"/>
</dbReference>
<keyword evidence="8 12" id="KW-0378">Hydrolase</keyword>
<dbReference type="InterPro" id="IPR019533">
    <property type="entry name" value="Peptidase_S26"/>
</dbReference>
<feature type="active site" evidence="11">
    <location>
        <position position="80"/>
    </location>
</feature>
<organism evidence="15">
    <name type="scientific">Sporolactobacillus sp. Y61</name>
    <dbReference type="NCBI Taxonomy" id="3160863"/>
    <lineage>
        <taxon>Bacteria</taxon>
        <taxon>Bacillati</taxon>
        <taxon>Bacillota</taxon>
        <taxon>Bacilli</taxon>
        <taxon>Bacillales</taxon>
        <taxon>Sporolactobacillaceae</taxon>
        <taxon>Sporolactobacillus</taxon>
    </lineage>
</organism>
<dbReference type="NCBIfam" id="TIGR02227">
    <property type="entry name" value="sigpep_I_bact"/>
    <property type="match status" value="1"/>
</dbReference>
<evidence type="ECO:0000256" key="9">
    <source>
        <dbReference type="ARBA" id="ARBA00022989"/>
    </source>
</evidence>
<dbReference type="AlphaFoldDB" id="A0AAU8IF72"/>
<dbReference type="PROSITE" id="PS00501">
    <property type="entry name" value="SPASE_I_1"/>
    <property type="match status" value="1"/>
</dbReference>
<dbReference type="Pfam" id="PF10502">
    <property type="entry name" value="Peptidase_S26"/>
    <property type="match status" value="1"/>
</dbReference>
<dbReference type="GO" id="GO:0006465">
    <property type="term" value="P:signal peptide processing"/>
    <property type="evidence" value="ECO:0007669"/>
    <property type="project" value="InterPro"/>
</dbReference>
<dbReference type="InterPro" id="IPR019757">
    <property type="entry name" value="Pept_S26A_signal_pept_1_Lys-AS"/>
</dbReference>
<dbReference type="EMBL" id="CP159510">
    <property type="protein sequence ID" value="XCJ16853.1"/>
    <property type="molecule type" value="Genomic_DNA"/>
</dbReference>
<comment type="catalytic activity">
    <reaction evidence="1 12">
        <text>Cleavage of hydrophobic, N-terminal signal or leader sequences from secreted and periplasmic proteins.</text>
        <dbReference type="EC" id="3.4.21.89"/>
    </reaction>
</comment>
<dbReference type="PANTHER" id="PTHR43390:SF1">
    <property type="entry name" value="CHLOROPLAST PROCESSING PEPTIDASE"/>
    <property type="match status" value="1"/>
</dbReference>
<evidence type="ECO:0000256" key="1">
    <source>
        <dbReference type="ARBA" id="ARBA00000677"/>
    </source>
</evidence>
<feature type="transmembrane region" description="Helical" evidence="12">
    <location>
        <begin position="12"/>
        <end position="35"/>
    </location>
</feature>
<dbReference type="PROSITE" id="PS00760">
    <property type="entry name" value="SPASE_I_2"/>
    <property type="match status" value="1"/>
</dbReference>
<dbReference type="GO" id="GO:0005886">
    <property type="term" value="C:plasma membrane"/>
    <property type="evidence" value="ECO:0007669"/>
    <property type="project" value="UniProtKB-SubCell"/>
</dbReference>
<dbReference type="InterPro" id="IPR036286">
    <property type="entry name" value="LexA/Signal_pep-like_sf"/>
</dbReference>
<feature type="domain" description="Peptidase S26" evidence="14">
    <location>
        <begin position="9"/>
        <end position="175"/>
    </location>
</feature>
<dbReference type="PRINTS" id="PR00727">
    <property type="entry name" value="LEADERPTASE"/>
</dbReference>
<dbReference type="RefSeq" id="WP_353948220.1">
    <property type="nucleotide sequence ID" value="NZ_CP159510.1"/>
</dbReference>
<feature type="active site" evidence="11">
    <location>
        <position position="39"/>
    </location>
</feature>
<evidence type="ECO:0000256" key="11">
    <source>
        <dbReference type="PIRSR" id="PIRSR600223-1"/>
    </source>
</evidence>
<evidence type="ECO:0000259" key="14">
    <source>
        <dbReference type="Pfam" id="PF10502"/>
    </source>
</evidence>
<evidence type="ECO:0000256" key="13">
    <source>
        <dbReference type="RuleBase" id="RU362042"/>
    </source>
</evidence>
<evidence type="ECO:0000256" key="7">
    <source>
        <dbReference type="ARBA" id="ARBA00022692"/>
    </source>
</evidence>
<keyword evidence="10 12" id="KW-0472">Membrane</keyword>
<sequence length="189" mass="21502">MDGVWKETVSWIKAVVIAAVIALLVRHFIFSNYMVRGESMMPTLQDGNRLIVNKIGYRISEPHRYDIIVFHASENVDYVKRVIGLPGDSIVYRNDTLYVNGEPAEENYLKAYKNHLPDGTKLTGDFSLKSLTGKARVPEGKLWVMGDNRQNSEDSRDFGFIDEKSVVGKLAFRYWPSSGWGTVPLLWTK</sequence>
<dbReference type="EC" id="3.4.21.89" evidence="4 12"/>
<keyword evidence="6 12" id="KW-0645">Protease</keyword>
<evidence type="ECO:0000256" key="5">
    <source>
        <dbReference type="ARBA" id="ARBA00022475"/>
    </source>
</evidence>
<reference evidence="15" key="1">
    <citation type="submission" date="2024-06" db="EMBL/GenBank/DDBJ databases">
        <authorList>
            <person name="Fan A."/>
            <person name="Zhang F.Y."/>
            <person name="Zhang L."/>
        </authorList>
    </citation>
    <scope>NUCLEOTIDE SEQUENCE</scope>
    <source>
        <strain evidence="15">Y61</strain>
    </source>
</reference>
<comment type="similarity">
    <text evidence="3 13">Belongs to the peptidase S26 family.</text>
</comment>
<evidence type="ECO:0000256" key="6">
    <source>
        <dbReference type="ARBA" id="ARBA00022670"/>
    </source>
</evidence>
<gene>
    <name evidence="15" type="primary">lepB</name>
    <name evidence="15" type="ORF">ABNN70_14665</name>
</gene>
<proteinExistence type="inferred from homology"/>